<feature type="non-terminal residue" evidence="3">
    <location>
        <position position="1"/>
    </location>
</feature>
<protein>
    <recommendedName>
        <fullName evidence="1">DNA polymerase epsilon catalytic subunit</fullName>
        <ecNumber evidence="1">2.7.7.7</ecNumber>
    </recommendedName>
</protein>
<comment type="similarity">
    <text evidence="1">Belongs to the DNA polymerase type-B family.</text>
</comment>
<sequence>DGIGSGADPMDSIIGLFEYDLIHTVRTSIDSNIRCGKWYKVSNSMQGMVALTVQEDLLMKPPLRILAWDIETSKAPLKFPDAQQDEIMMISVMVDGDGYLIVNREEVHGYIEDFEYSPRPEFEGFFECINCDNEKELLVAFFDLLLRTRPHITVTFNGDFFDLPYVHDRAQIHSLNLYHQCGISRPRNAIKGSDSDFWSGK</sequence>
<keyword evidence="1" id="KW-0548">Nucleotidyltransferase</keyword>
<dbReference type="SUPFAM" id="SSF53098">
    <property type="entry name" value="Ribonuclease H-like"/>
    <property type="match status" value="1"/>
</dbReference>
<dbReference type="GO" id="GO:0006287">
    <property type="term" value="P:base-excision repair, gap-filling"/>
    <property type="evidence" value="ECO:0007669"/>
    <property type="project" value="TreeGrafter"/>
</dbReference>
<evidence type="ECO:0000313" key="4">
    <source>
        <dbReference type="Proteomes" id="UP000007800"/>
    </source>
</evidence>
<dbReference type="RefSeq" id="XP_002779099.1">
    <property type="nucleotide sequence ID" value="XM_002779053.1"/>
</dbReference>
<keyword evidence="1" id="KW-0808">Transferase</keyword>
<evidence type="ECO:0000256" key="1">
    <source>
        <dbReference type="RuleBase" id="RU365029"/>
    </source>
</evidence>
<dbReference type="EC" id="2.7.7.7" evidence="1"/>
<dbReference type="Proteomes" id="UP000007800">
    <property type="component" value="Unassembled WGS sequence"/>
</dbReference>
<comment type="catalytic activity">
    <reaction evidence="1">
        <text>DNA(n) + a 2'-deoxyribonucleoside 5'-triphosphate = DNA(n+1) + diphosphate</text>
        <dbReference type="Rhea" id="RHEA:22508"/>
        <dbReference type="Rhea" id="RHEA-COMP:17339"/>
        <dbReference type="Rhea" id="RHEA-COMP:17340"/>
        <dbReference type="ChEBI" id="CHEBI:33019"/>
        <dbReference type="ChEBI" id="CHEBI:61560"/>
        <dbReference type="ChEBI" id="CHEBI:173112"/>
        <dbReference type="EC" id="2.7.7.7"/>
    </reaction>
</comment>
<dbReference type="Pfam" id="PF03104">
    <property type="entry name" value="DNA_pol_B_exo1"/>
    <property type="match status" value="1"/>
</dbReference>
<evidence type="ECO:0000313" key="3">
    <source>
        <dbReference type="EMBL" id="EER10894.1"/>
    </source>
</evidence>
<dbReference type="GO" id="GO:0003887">
    <property type="term" value="F:DNA-directed DNA polymerase activity"/>
    <property type="evidence" value="ECO:0007669"/>
    <property type="project" value="UniProtKB-KW"/>
</dbReference>
<name>C5KX99_PERM5</name>
<keyword evidence="1" id="KW-0238">DNA-binding</keyword>
<dbReference type="GO" id="GO:0045004">
    <property type="term" value="P:DNA replication proofreading"/>
    <property type="evidence" value="ECO:0007669"/>
    <property type="project" value="TreeGrafter"/>
</dbReference>
<organism evidence="4">
    <name type="scientific">Perkinsus marinus (strain ATCC 50983 / TXsc)</name>
    <dbReference type="NCBI Taxonomy" id="423536"/>
    <lineage>
        <taxon>Eukaryota</taxon>
        <taxon>Sar</taxon>
        <taxon>Alveolata</taxon>
        <taxon>Perkinsozoa</taxon>
        <taxon>Perkinsea</taxon>
        <taxon>Perkinsida</taxon>
        <taxon>Perkinsidae</taxon>
        <taxon>Perkinsus</taxon>
    </lineage>
</organism>
<gene>
    <name evidence="3" type="ORF">Pmar_PMAR017405</name>
</gene>
<dbReference type="GO" id="GO:0051539">
    <property type="term" value="F:4 iron, 4 sulfur cluster binding"/>
    <property type="evidence" value="ECO:0007669"/>
    <property type="project" value="UniProtKB-KW"/>
</dbReference>
<keyword evidence="4" id="KW-1185">Reference proteome</keyword>
<keyword evidence="1" id="KW-0411">Iron-sulfur</keyword>
<evidence type="ECO:0000259" key="2">
    <source>
        <dbReference type="Pfam" id="PF03104"/>
    </source>
</evidence>
<dbReference type="InterPro" id="IPR006133">
    <property type="entry name" value="DNA-dir_DNA_pol_B_exonuc"/>
</dbReference>
<keyword evidence="1" id="KW-0539">Nucleus</keyword>
<keyword evidence="1" id="KW-0862">Zinc</keyword>
<comment type="function">
    <text evidence="1">DNA polymerase II participates in chromosomal DNA replication.</text>
</comment>
<reference evidence="3 4" key="1">
    <citation type="submission" date="2008-07" db="EMBL/GenBank/DDBJ databases">
        <authorList>
            <person name="El-Sayed N."/>
            <person name="Caler E."/>
            <person name="Inman J."/>
            <person name="Amedeo P."/>
            <person name="Hass B."/>
            <person name="Wortman J."/>
        </authorList>
    </citation>
    <scope>NUCLEOTIDE SEQUENCE [LARGE SCALE GENOMIC DNA]</scope>
    <source>
        <strain evidence="4">ATCC 50983 / TXsc</strain>
    </source>
</reference>
<dbReference type="OrthoDB" id="445800at2759"/>
<keyword evidence="1" id="KW-0004">4Fe-4S</keyword>
<accession>C5KX99</accession>
<dbReference type="InterPro" id="IPR036397">
    <property type="entry name" value="RNaseH_sf"/>
</dbReference>
<dbReference type="Gene3D" id="3.30.420.10">
    <property type="entry name" value="Ribonuclease H-like superfamily/Ribonuclease H"/>
    <property type="match status" value="1"/>
</dbReference>
<proteinExistence type="inferred from homology"/>
<dbReference type="InterPro" id="IPR029703">
    <property type="entry name" value="POL2"/>
</dbReference>
<dbReference type="GO" id="GO:0006272">
    <property type="term" value="P:leading strand elongation"/>
    <property type="evidence" value="ECO:0007669"/>
    <property type="project" value="TreeGrafter"/>
</dbReference>
<dbReference type="GO" id="GO:0000278">
    <property type="term" value="P:mitotic cell cycle"/>
    <property type="evidence" value="ECO:0007669"/>
    <property type="project" value="TreeGrafter"/>
</dbReference>
<dbReference type="GO" id="GO:0003677">
    <property type="term" value="F:DNA binding"/>
    <property type="evidence" value="ECO:0007669"/>
    <property type="project" value="UniProtKB-KW"/>
</dbReference>
<feature type="domain" description="DNA-directed DNA polymerase family B exonuclease" evidence="2">
    <location>
        <begin position="17"/>
        <end position="191"/>
    </location>
</feature>
<dbReference type="GO" id="GO:0008622">
    <property type="term" value="C:epsilon DNA polymerase complex"/>
    <property type="evidence" value="ECO:0007669"/>
    <property type="project" value="InterPro"/>
</dbReference>
<dbReference type="GO" id="GO:0008310">
    <property type="term" value="F:single-stranded DNA 3'-5' DNA exonuclease activity"/>
    <property type="evidence" value="ECO:0007669"/>
    <property type="project" value="TreeGrafter"/>
</dbReference>
<dbReference type="GO" id="GO:0006297">
    <property type="term" value="P:nucleotide-excision repair, DNA gap filling"/>
    <property type="evidence" value="ECO:0007669"/>
    <property type="project" value="TreeGrafter"/>
</dbReference>
<keyword evidence="1" id="KW-0863">Zinc-finger</keyword>
<dbReference type="AlphaFoldDB" id="C5KX99"/>
<dbReference type="PANTHER" id="PTHR10670">
    <property type="entry name" value="DNA POLYMERASE EPSILON CATALYTIC SUBUNIT A"/>
    <property type="match status" value="1"/>
</dbReference>
<dbReference type="InterPro" id="IPR012337">
    <property type="entry name" value="RNaseH-like_sf"/>
</dbReference>
<keyword evidence="1" id="KW-0408">Iron</keyword>
<keyword evidence="1" id="KW-0239">DNA-directed DNA polymerase</keyword>
<dbReference type="GO" id="GO:0008270">
    <property type="term" value="F:zinc ion binding"/>
    <property type="evidence" value="ECO:0007669"/>
    <property type="project" value="UniProtKB-KW"/>
</dbReference>
<comment type="cofactor">
    <cofactor evidence="1">
        <name>[4Fe-4S] cluster</name>
        <dbReference type="ChEBI" id="CHEBI:49883"/>
    </cofactor>
</comment>
<dbReference type="InParanoid" id="C5KX99"/>
<comment type="subcellular location">
    <subcellularLocation>
        <location evidence="1">Nucleus</location>
    </subcellularLocation>
</comment>
<dbReference type="GeneID" id="9055777"/>
<dbReference type="PANTHER" id="PTHR10670:SF0">
    <property type="entry name" value="DNA POLYMERASE EPSILON CATALYTIC SUBUNIT A"/>
    <property type="match status" value="1"/>
</dbReference>
<keyword evidence="1" id="KW-0235">DNA replication</keyword>
<dbReference type="EMBL" id="GG677121">
    <property type="protein sequence ID" value="EER10894.1"/>
    <property type="molecule type" value="Genomic_DNA"/>
</dbReference>
<keyword evidence="1" id="KW-0479">Metal-binding</keyword>